<protein>
    <submittedName>
        <fullName evidence="2">Type III secretion system HrpB2-like protein</fullName>
    </submittedName>
</protein>
<dbReference type="AlphaFoldDB" id="A0A316EUP4"/>
<feature type="region of interest" description="Disordered" evidence="1">
    <location>
        <begin position="25"/>
        <end position="71"/>
    </location>
</feature>
<evidence type="ECO:0000313" key="3">
    <source>
        <dbReference type="Proteomes" id="UP000245754"/>
    </source>
</evidence>
<reference evidence="2 3" key="1">
    <citation type="submission" date="2018-05" db="EMBL/GenBank/DDBJ databases">
        <title>Genomic Encyclopedia of Type Strains, Phase IV (KMG-V): Genome sequencing to study the core and pangenomes of soil and plant-associated prokaryotes.</title>
        <authorList>
            <person name="Whitman W."/>
        </authorList>
    </citation>
    <scope>NUCLEOTIDE SEQUENCE [LARGE SCALE GENOMIC DNA]</scope>
    <source>
        <strain evidence="2 3">SLV-132</strain>
    </source>
</reference>
<dbReference type="InterPro" id="IPR013391">
    <property type="entry name" value="T3SS_HrpB2"/>
</dbReference>
<proteinExistence type="predicted"/>
<dbReference type="EMBL" id="QGGT01000002">
    <property type="protein sequence ID" value="PWK34889.1"/>
    <property type="molecule type" value="Genomic_DNA"/>
</dbReference>
<name>A0A316EUP4_9BURK</name>
<keyword evidence="3" id="KW-1185">Reference proteome</keyword>
<evidence type="ECO:0000313" key="2">
    <source>
        <dbReference type="EMBL" id="PWK34889.1"/>
    </source>
</evidence>
<comment type="caution">
    <text evidence="2">The sequence shown here is derived from an EMBL/GenBank/DDBJ whole genome shotgun (WGS) entry which is preliminary data.</text>
</comment>
<dbReference type="RefSeq" id="WP_109583012.1">
    <property type="nucleotide sequence ID" value="NZ_QGGT01000002.1"/>
</dbReference>
<accession>A0A316EUP4</accession>
<organism evidence="2 3">
    <name type="scientific">Cupriavidus plantarum</name>
    <dbReference type="NCBI Taxonomy" id="942865"/>
    <lineage>
        <taxon>Bacteria</taxon>
        <taxon>Pseudomonadati</taxon>
        <taxon>Pseudomonadota</taxon>
        <taxon>Betaproteobacteria</taxon>
        <taxon>Burkholderiales</taxon>
        <taxon>Burkholderiaceae</taxon>
        <taxon>Cupriavidus</taxon>
    </lineage>
</organism>
<dbReference type="Pfam" id="PF09487">
    <property type="entry name" value="HrpB2"/>
    <property type="match status" value="1"/>
</dbReference>
<sequence length="173" mass="18089">MSMIDPSIGAIQAISAIDGPSRVAPAAAASAYGPTHGPAHGPFPPSGVGMGTGDAASVSNPAVPPASPESEARFRQLLDRAASDMQTRSQEASPAQRPSAITEMVGAQDDMFNDLQHRVQAFQQAAPTMDQREMTAQMVQLQYHMADAMARLELGVGFAQGGKSAVQNLMKNQ</sequence>
<gene>
    <name evidence="2" type="ORF">C7419_102162</name>
</gene>
<evidence type="ECO:0000256" key="1">
    <source>
        <dbReference type="SAM" id="MobiDB-lite"/>
    </source>
</evidence>
<dbReference type="Proteomes" id="UP000245754">
    <property type="component" value="Unassembled WGS sequence"/>
</dbReference>